<feature type="compositionally biased region" description="Polar residues" evidence="1">
    <location>
        <begin position="66"/>
        <end position="75"/>
    </location>
</feature>
<feature type="region of interest" description="Disordered" evidence="1">
    <location>
        <begin position="1"/>
        <end position="676"/>
    </location>
</feature>
<dbReference type="KEGG" id="ncr:NCU06862"/>
<feature type="compositionally biased region" description="Acidic residues" evidence="1">
    <location>
        <begin position="102"/>
        <end position="130"/>
    </location>
</feature>
<dbReference type="AlphaFoldDB" id="Q7S0F3"/>
<dbReference type="RefSeq" id="XP_958028.3">
    <property type="nucleotide sequence ID" value="XM_952935.3"/>
</dbReference>
<dbReference type="Proteomes" id="UP000001805">
    <property type="component" value="Chromosome 7, Linkage Group VII"/>
</dbReference>
<feature type="compositionally biased region" description="Low complexity" evidence="1">
    <location>
        <begin position="606"/>
        <end position="620"/>
    </location>
</feature>
<organism evidence="2 3">
    <name type="scientific">Neurospora crassa (strain ATCC 24698 / 74-OR23-1A / CBS 708.71 / DSM 1257 / FGSC 987)</name>
    <dbReference type="NCBI Taxonomy" id="367110"/>
    <lineage>
        <taxon>Eukaryota</taxon>
        <taxon>Fungi</taxon>
        <taxon>Dikarya</taxon>
        <taxon>Ascomycota</taxon>
        <taxon>Pezizomycotina</taxon>
        <taxon>Sordariomycetes</taxon>
        <taxon>Sordariomycetidae</taxon>
        <taxon>Sordariales</taxon>
        <taxon>Sordariaceae</taxon>
        <taxon>Neurospora</taxon>
    </lineage>
</organism>
<feature type="compositionally biased region" description="Basic and acidic residues" evidence="1">
    <location>
        <begin position="230"/>
        <end position="244"/>
    </location>
</feature>
<feature type="compositionally biased region" description="Polar residues" evidence="1">
    <location>
        <begin position="1"/>
        <end position="12"/>
    </location>
</feature>
<keyword evidence="3" id="KW-1185">Reference proteome</keyword>
<reference evidence="2 3" key="1">
    <citation type="journal article" date="2003" name="Nature">
        <title>The genome sequence of the filamentous fungus Neurospora crassa.</title>
        <authorList>
            <person name="Galagan J.E."/>
            <person name="Calvo S.E."/>
            <person name="Borkovich K.A."/>
            <person name="Selker E.U."/>
            <person name="Read N.D."/>
            <person name="Jaffe D."/>
            <person name="FitzHugh W."/>
            <person name="Ma L.J."/>
            <person name="Smirnov S."/>
            <person name="Purcell S."/>
            <person name="Rehman B."/>
            <person name="Elkins T."/>
            <person name="Engels R."/>
            <person name="Wang S."/>
            <person name="Nielsen C.B."/>
            <person name="Butler J."/>
            <person name="Endrizzi M."/>
            <person name="Qui D."/>
            <person name="Ianakiev P."/>
            <person name="Bell-Pedersen D."/>
            <person name="Nelson M.A."/>
            <person name="Werner-Washburne M."/>
            <person name="Selitrennikoff C.P."/>
            <person name="Kinsey J.A."/>
            <person name="Braun E.L."/>
            <person name="Zelter A."/>
            <person name="Schulte U."/>
            <person name="Kothe G.O."/>
            <person name="Jedd G."/>
            <person name="Mewes W."/>
            <person name="Staben C."/>
            <person name="Marcotte E."/>
            <person name="Greenberg D."/>
            <person name="Roy A."/>
            <person name="Foley K."/>
            <person name="Naylor J."/>
            <person name="Stange-Thomann N."/>
            <person name="Barrett R."/>
            <person name="Gnerre S."/>
            <person name="Kamal M."/>
            <person name="Kamvysselis M."/>
            <person name="Mauceli E."/>
            <person name="Bielke C."/>
            <person name="Rudd S."/>
            <person name="Frishman D."/>
            <person name="Krystofova S."/>
            <person name="Rasmussen C."/>
            <person name="Metzenberg R.L."/>
            <person name="Perkins D.D."/>
            <person name="Kroken S."/>
            <person name="Cogoni C."/>
            <person name="Macino G."/>
            <person name="Catcheside D."/>
            <person name="Li W."/>
            <person name="Pratt R.J."/>
            <person name="Osmani S.A."/>
            <person name="DeSouza C.P."/>
            <person name="Glass L."/>
            <person name="Orbach M.J."/>
            <person name="Berglund J.A."/>
            <person name="Voelker R."/>
            <person name="Yarden O."/>
            <person name="Plamann M."/>
            <person name="Seiler S."/>
            <person name="Dunlap J."/>
            <person name="Radford A."/>
            <person name="Aramayo R."/>
            <person name="Natvig D.O."/>
            <person name="Alex L.A."/>
            <person name="Mannhaupt G."/>
            <person name="Ebbole D.J."/>
            <person name="Freitag M."/>
            <person name="Paulsen I."/>
            <person name="Sachs M.S."/>
            <person name="Lander E.S."/>
            <person name="Nusbaum C."/>
            <person name="Birren B."/>
        </authorList>
    </citation>
    <scope>NUCLEOTIDE SEQUENCE [LARGE SCALE GENOMIC DNA]</scope>
    <source>
        <strain evidence="3">ATCC 24698 / 74-OR23-1A / CBS 708.71 / DSM 1257 / FGSC 987</strain>
    </source>
</reference>
<feature type="compositionally biased region" description="Basic and acidic residues" evidence="1">
    <location>
        <begin position="163"/>
        <end position="175"/>
    </location>
</feature>
<accession>Q7S0F3</accession>
<gene>
    <name evidence="2" type="ORF">NCU06862</name>
</gene>
<protein>
    <submittedName>
        <fullName evidence="2">Uncharacterized protein</fullName>
    </submittedName>
</protein>
<feature type="compositionally biased region" description="Basic and acidic residues" evidence="1">
    <location>
        <begin position="566"/>
        <end position="575"/>
    </location>
</feature>
<sequence>MAQPSSLNTNNPFRRKQAGALTTSNPPISLASDAFADAFDPLPTSPSSSLDPIRPPPLPSSHDFRNSLQSLGQSNEPPPKTSFQKPKVVKRVRVQSPPPSPESEEEPDTNPPVEEDTAESSSSDDEDEGADPFAQADEVPPPTLSRPELPGSIQVPPNPFGRTLKDLEHPTDEPTHNPGTVPGGKGSLDVDSFRRLLLTGQAGGPAQPPRTDGASIADASSTLTAQDPPRTSHETSEHGREEPQSQRTSISGPIRPTAQAPATSRSKAPPPPPPSSRHGKLIKVEPKGEERSGMPSTPRPSSSSSARASRVLASPFSEQPSDVNTPLPPPSVKSPGEENVESSFDREAAAKLPDVGQETNAPTPQPPTPPKPTTTSPPPSQASKKPPPPPRRSTHGRSESKLSVSGSVTAPVPTPQTSRADEEPTRTSVDSIRSRSSSLKVASSTTQVNAPAPPPPRRSTHGSRPSTSTAGLGIGITLPATPSAGGEGTEFPGLATQPVSGSAQGSRPSTPANSSSNNPETASISSLSQPGHGRTLSGSGKLAPPPPPARNKSVRSGAPSTPGTVRRADSGRSKEPIGLASPAPIASSPNHAPPPPPRPRPRGSNRRSVSGSGSVESGNPAPTTGTVESPAPVESSAALASGPGGAGARFLETSSASGEEPRGLPDGELASGDFDEEDVLRRESATKDILADLDALQREVDALRAAQEQRGTTSTM</sequence>
<dbReference type="EMBL" id="CM002242">
    <property type="protein sequence ID" value="EAA28792.3"/>
    <property type="molecule type" value="Genomic_DNA"/>
</dbReference>
<feature type="compositionally biased region" description="Low complexity" evidence="1">
    <location>
        <begin position="29"/>
        <end position="52"/>
    </location>
</feature>
<name>Q7S0F3_NEUCR</name>
<dbReference type="SMR" id="Q7S0F3"/>
<feature type="compositionally biased region" description="Low complexity" evidence="1">
    <location>
        <begin position="426"/>
        <end position="446"/>
    </location>
</feature>
<evidence type="ECO:0000256" key="1">
    <source>
        <dbReference type="SAM" id="MobiDB-lite"/>
    </source>
</evidence>
<feature type="compositionally biased region" description="Pro residues" evidence="1">
    <location>
        <begin position="363"/>
        <end position="391"/>
    </location>
</feature>
<proteinExistence type="predicted"/>
<evidence type="ECO:0000313" key="3">
    <source>
        <dbReference type="Proteomes" id="UP000001805"/>
    </source>
</evidence>
<dbReference type="InParanoid" id="Q7S0F3"/>
<feature type="compositionally biased region" description="Low complexity" evidence="1">
    <location>
        <begin position="576"/>
        <end position="590"/>
    </location>
</feature>
<feature type="compositionally biased region" description="Low complexity" evidence="1">
    <location>
        <begin position="293"/>
        <end position="315"/>
    </location>
</feature>
<dbReference type="GeneID" id="3874175"/>
<dbReference type="HOGENOM" id="CLU_022034_0_0_1"/>
<dbReference type="OrthoDB" id="428854at2759"/>
<evidence type="ECO:0000313" key="2">
    <source>
        <dbReference type="EMBL" id="EAA28792.3"/>
    </source>
</evidence>
<feature type="compositionally biased region" description="Low complexity" evidence="1">
    <location>
        <begin position="506"/>
        <end position="523"/>
    </location>
</feature>
<dbReference type="VEuPathDB" id="FungiDB:NCU06862"/>
<feature type="compositionally biased region" description="Basic and acidic residues" evidence="1">
    <location>
        <begin position="282"/>
        <end position="292"/>
    </location>
</feature>